<evidence type="ECO:0000259" key="2">
    <source>
        <dbReference type="Pfam" id="PF14111"/>
    </source>
</evidence>
<feature type="region of interest" description="Disordered" evidence="1">
    <location>
        <begin position="319"/>
        <end position="339"/>
    </location>
</feature>
<dbReference type="PANTHER" id="PTHR37257:SF1">
    <property type="entry name" value="PROTEIN PLASTID TRANSCRIPTIONALLY ACTIVE 7"/>
    <property type="match status" value="1"/>
</dbReference>
<dbReference type="InterPro" id="IPR025558">
    <property type="entry name" value="DUF4283"/>
</dbReference>
<sequence>MKNGCERRVSGLSAWIRFGDLSLRWCLLEGVEACCRDESLERWSNGWKEGRRRFKLERRVNGTGSFLFCFVMAEEGKRFSLLFPIGRDILGGRSVLAETLGVVLPTKARSVISPVKLWRGPSEEPVAGSFADALRKDLGVVRDAAWLQLGESEAHGKEEYFRWCLVGWFGKSPKPFLELSLLKLYVLKIWSVKGGLKISAFGGTLMLFEFEDLSEAERVLARGSRRIKENLLNLVRWTPEVFRKIGFCCGGFIAVDEDTACMANLQWARILVKSVGRVVHGKLHAVIGNASFSFLSRWEVPPCFLLVVPRSCSNKLGVQEDRDDGVGDSRASYGVGKSPHPLPTGDGDVPCSYMKKLIGEAATVKKAAEGGVVVVEKAAEGMFGRVTRGLQLWFGLWATAFGLPGDWGGGPKASDGELGSSVGLFPIDEVRELVQGGGEVAVTERREEGDNGAAPRPFGVAVVDPVFVMTERKEESCEGDLIECLGSCLALLVDSQAAISDELRVQDGSLEHSGKMVKGISVSEARTEVVDPPRVAGLGGVAKGEEFASLPKGGPQPLWELVVGGKTKKDDMLRYKMDRIPFLEEKVRKIQEGGKLLTMDIERLLLSEDNRFDFVNEVAAEAKEYVENNRDEYGGNKKAILHVLSNRVNDAGFYRPDAYMESEPYKPGPGYLKEIET</sequence>
<gene>
    <name evidence="3" type="primary">PTAC7_1</name>
    <name evidence="3" type="ORF">CK203_028595</name>
</gene>
<dbReference type="AlphaFoldDB" id="A0A438I2G9"/>
<dbReference type="GO" id="GO:0000427">
    <property type="term" value="C:plastid-encoded plastid RNA polymerase complex"/>
    <property type="evidence" value="ECO:0007669"/>
    <property type="project" value="InterPro"/>
</dbReference>
<evidence type="ECO:0000313" key="4">
    <source>
        <dbReference type="Proteomes" id="UP000288805"/>
    </source>
</evidence>
<dbReference type="OrthoDB" id="1915194at2759"/>
<organism evidence="3 4">
    <name type="scientific">Vitis vinifera</name>
    <name type="common">Grape</name>
    <dbReference type="NCBI Taxonomy" id="29760"/>
    <lineage>
        <taxon>Eukaryota</taxon>
        <taxon>Viridiplantae</taxon>
        <taxon>Streptophyta</taxon>
        <taxon>Embryophyta</taxon>
        <taxon>Tracheophyta</taxon>
        <taxon>Spermatophyta</taxon>
        <taxon>Magnoliopsida</taxon>
        <taxon>eudicotyledons</taxon>
        <taxon>Gunneridae</taxon>
        <taxon>Pentapetalae</taxon>
        <taxon>rosids</taxon>
        <taxon>Vitales</taxon>
        <taxon>Vitaceae</taxon>
        <taxon>Viteae</taxon>
        <taxon>Vitis</taxon>
    </lineage>
</organism>
<evidence type="ECO:0000256" key="1">
    <source>
        <dbReference type="SAM" id="MobiDB-lite"/>
    </source>
</evidence>
<reference evidence="3 4" key="1">
    <citation type="journal article" date="2018" name="PLoS Genet.">
        <title>Population sequencing reveals clonal diversity and ancestral inbreeding in the grapevine cultivar Chardonnay.</title>
        <authorList>
            <person name="Roach M.J."/>
            <person name="Johnson D.L."/>
            <person name="Bohlmann J."/>
            <person name="van Vuuren H.J."/>
            <person name="Jones S.J."/>
            <person name="Pretorius I.S."/>
            <person name="Schmidt S.A."/>
            <person name="Borneman A.R."/>
        </authorList>
    </citation>
    <scope>NUCLEOTIDE SEQUENCE [LARGE SCALE GENOMIC DNA]</scope>
    <source>
        <strain evidence="4">cv. Chardonnay</strain>
        <tissue evidence="3">Leaf</tissue>
    </source>
</reference>
<protein>
    <submittedName>
        <fullName evidence="3">Protein plastid transcriptionally active 7</fullName>
    </submittedName>
</protein>
<proteinExistence type="predicted"/>
<dbReference type="Pfam" id="PF14111">
    <property type="entry name" value="DUF4283"/>
    <property type="match status" value="1"/>
</dbReference>
<comment type="caution">
    <text evidence="3">The sequence shown here is derived from an EMBL/GenBank/DDBJ whole genome shotgun (WGS) entry which is preliminary data.</text>
</comment>
<feature type="domain" description="DUF4283" evidence="2">
    <location>
        <begin position="159"/>
        <end position="241"/>
    </location>
</feature>
<accession>A0A438I2G9</accession>
<name>A0A438I2G9_VITVI</name>
<dbReference type="PANTHER" id="PTHR37257">
    <property type="entry name" value="PROTEIN PLASTID TRANSCRIPTIONALLY ACTIVE 7"/>
    <property type="match status" value="1"/>
</dbReference>
<dbReference type="GO" id="GO:0042793">
    <property type="term" value="P:plastid transcription"/>
    <property type="evidence" value="ECO:0007669"/>
    <property type="project" value="InterPro"/>
</dbReference>
<dbReference type="Proteomes" id="UP000288805">
    <property type="component" value="Unassembled WGS sequence"/>
</dbReference>
<evidence type="ECO:0000313" key="3">
    <source>
        <dbReference type="EMBL" id="RVW90916.1"/>
    </source>
</evidence>
<dbReference type="InterPro" id="IPR038958">
    <property type="entry name" value="PTAC7"/>
</dbReference>
<dbReference type="EMBL" id="QGNW01000151">
    <property type="protein sequence ID" value="RVW90916.1"/>
    <property type="molecule type" value="Genomic_DNA"/>
</dbReference>